<name>A0A9P0E4P9_NEZVI</name>
<evidence type="ECO:0000313" key="1">
    <source>
        <dbReference type="EMBL" id="CAH1389965.1"/>
    </source>
</evidence>
<dbReference type="EMBL" id="OV725077">
    <property type="protein sequence ID" value="CAH1389965.1"/>
    <property type="molecule type" value="Genomic_DNA"/>
</dbReference>
<keyword evidence="2" id="KW-1185">Reference proteome</keyword>
<dbReference type="AlphaFoldDB" id="A0A9P0E4P9"/>
<sequence length="18" mass="2051">MDVKICSLRDTSFPVLNL</sequence>
<dbReference type="Proteomes" id="UP001152798">
    <property type="component" value="Chromosome 1"/>
</dbReference>
<proteinExistence type="predicted"/>
<accession>A0A9P0E4P9</accession>
<protein>
    <submittedName>
        <fullName evidence="1">Uncharacterized protein</fullName>
    </submittedName>
</protein>
<reference evidence="1" key="1">
    <citation type="submission" date="2022-01" db="EMBL/GenBank/DDBJ databases">
        <authorList>
            <person name="King R."/>
        </authorList>
    </citation>
    <scope>NUCLEOTIDE SEQUENCE</scope>
</reference>
<gene>
    <name evidence="1" type="ORF">NEZAVI_LOCUS1247</name>
</gene>
<evidence type="ECO:0000313" key="2">
    <source>
        <dbReference type="Proteomes" id="UP001152798"/>
    </source>
</evidence>
<organism evidence="1 2">
    <name type="scientific">Nezara viridula</name>
    <name type="common">Southern green stink bug</name>
    <name type="synonym">Cimex viridulus</name>
    <dbReference type="NCBI Taxonomy" id="85310"/>
    <lineage>
        <taxon>Eukaryota</taxon>
        <taxon>Metazoa</taxon>
        <taxon>Ecdysozoa</taxon>
        <taxon>Arthropoda</taxon>
        <taxon>Hexapoda</taxon>
        <taxon>Insecta</taxon>
        <taxon>Pterygota</taxon>
        <taxon>Neoptera</taxon>
        <taxon>Paraneoptera</taxon>
        <taxon>Hemiptera</taxon>
        <taxon>Heteroptera</taxon>
        <taxon>Panheteroptera</taxon>
        <taxon>Pentatomomorpha</taxon>
        <taxon>Pentatomoidea</taxon>
        <taxon>Pentatomidae</taxon>
        <taxon>Pentatominae</taxon>
        <taxon>Nezara</taxon>
    </lineage>
</organism>